<evidence type="ECO:0000313" key="4">
    <source>
        <dbReference type="EMBL" id="GAA0775603.1"/>
    </source>
</evidence>
<feature type="transmembrane region" description="Helical" evidence="2">
    <location>
        <begin position="271"/>
        <end position="288"/>
    </location>
</feature>
<proteinExistence type="inferred from homology"/>
<feature type="transmembrane region" description="Helical" evidence="2">
    <location>
        <begin position="99"/>
        <end position="120"/>
    </location>
</feature>
<feature type="transmembrane region" description="Helical" evidence="2">
    <location>
        <begin position="73"/>
        <end position="93"/>
    </location>
</feature>
<keyword evidence="2" id="KW-1133">Transmembrane helix</keyword>
<keyword evidence="2" id="KW-0812">Transmembrane</keyword>
<reference evidence="4 5" key="1">
    <citation type="journal article" date="2019" name="Int. J. Syst. Evol. Microbiol.">
        <title>The Global Catalogue of Microorganisms (GCM) 10K type strain sequencing project: providing services to taxonomists for standard genome sequencing and annotation.</title>
        <authorList>
            <consortium name="The Broad Institute Genomics Platform"/>
            <consortium name="The Broad Institute Genome Sequencing Center for Infectious Disease"/>
            <person name="Wu L."/>
            <person name="Ma J."/>
        </authorList>
    </citation>
    <scope>NUCLEOTIDE SEQUENCE [LARGE SCALE GENOMIC DNA]</scope>
    <source>
        <strain evidence="4 5">JCM 1417</strain>
    </source>
</reference>
<keyword evidence="5" id="KW-1185">Reference proteome</keyword>
<evidence type="ECO:0000256" key="1">
    <source>
        <dbReference type="ARBA" id="ARBA00007362"/>
    </source>
</evidence>
<dbReference type="InterPro" id="IPR000620">
    <property type="entry name" value="EamA_dom"/>
</dbReference>
<evidence type="ECO:0000256" key="2">
    <source>
        <dbReference type="SAM" id="Phobius"/>
    </source>
</evidence>
<feature type="transmembrane region" description="Helical" evidence="2">
    <location>
        <begin position="213"/>
        <end position="235"/>
    </location>
</feature>
<dbReference type="RefSeq" id="WP_343827031.1">
    <property type="nucleotide sequence ID" value="NZ_BAAACI010000007.1"/>
</dbReference>
<feature type="domain" description="EamA" evidence="3">
    <location>
        <begin position="9"/>
        <end position="143"/>
    </location>
</feature>
<dbReference type="PANTHER" id="PTHR22911">
    <property type="entry name" value="ACYL-MALONYL CONDENSING ENZYME-RELATED"/>
    <property type="match status" value="1"/>
</dbReference>
<accession>A0ABN1KTM5</accession>
<sequence>MDKSSDKIRGIFYIAIASIAFGIMPILAKLAYKGGANAINTLALRFTFASIILFFYIKTKKLSLRLNKDQIKLILFMGVIGYSMTSILLFIAYNYIDVGIAGMILHTYPLMVMVLSIVIYKEKFKLKKFLYLMVTTIGVFIMLDVKVGSINTIGVVLVLLSALCYAIYVLGASNDKVKNINSYVMTFYISVISAIVGSATGIVTNSFNNPINFYGIISILLIAFISTVVALMAFLKGVKLIGPTNSAIFSALEPIVSLVLGVIVLGESISFKIIIGSTIIILAMIQLAKDTIKN</sequence>
<dbReference type="EMBL" id="BAAACI010000007">
    <property type="protein sequence ID" value="GAA0775603.1"/>
    <property type="molecule type" value="Genomic_DNA"/>
</dbReference>
<feature type="transmembrane region" description="Helical" evidence="2">
    <location>
        <begin position="129"/>
        <end position="147"/>
    </location>
</feature>
<dbReference type="Pfam" id="PF00892">
    <property type="entry name" value="EamA"/>
    <property type="match status" value="2"/>
</dbReference>
<gene>
    <name evidence="4" type="ORF">GCM10008908_27410</name>
</gene>
<evidence type="ECO:0000259" key="3">
    <source>
        <dbReference type="Pfam" id="PF00892"/>
    </source>
</evidence>
<comment type="similarity">
    <text evidence="1">Belongs to the EamA transporter family.</text>
</comment>
<dbReference type="InterPro" id="IPR037185">
    <property type="entry name" value="EmrE-like"/>
</dbReference>
<feature type="transmembrane region" description="Helical" evidence="2">
    <location>
        <begin position="153"/>
        <end position="171"/>
    </location>
</feature>
<dbReference type="PANTHER" id="PTHR22911:SF137">
    <property type="entry name" value="SOLUTE CARRIER FAMILY 35 MEMBER G2-RELATED"/>
    <property type="match status" value="1"/>
</dbReference>
<feature type="transmembrane region" description="Helical" evidence="2">
    <location>
        <begin position="38"/>
        <end position="57"/>
    </location>
</feature>
<feature type="transmembrane region" description="Helical" evidence="2">
    <location>
        <begin position="183"/>
        <end position="207"/>
    </location>
</feature>
<dbReference type="SUPFAM" id="SSF103481">
    <property type="entry name" value="Multidrug resistance efflux transporter EmrE"/>
    <property type="match status" value="2"/>
</dbReference>
<name>A0ABN1KTM5_CLOSU</name>
<comment type="caution">
    <text evidence="4">The sequence shown here is derived from an EMBL/GenBank/DDBJ whole genome shotgun (WGS) entry which is preliminary data.</text>
</comment>
<feature type="transmembrane region" description="Helical" evidence="2">
    <location>
        <begin position="12"/>
        <end position="32"/>
    </location>
</feature>
<protein>
    <submittedName>
        <fullName evidence="4">DMT family transporter</fullName>
    </submittedName>
</protein>
<feature type="domain" description="EamA" evidence="3">
    <location>
        <begin position="153"/>
        <end position="285"/>
    </location>
</feature>
<organism evidence="4 5">
    <name type="scientific">Clostridium subterminale</name>
    <dbReference type="NCBI Taxonomy" id="1550"/>
    <lineage>
        <taxon>Bacteria</taxon>
        <taxon>Bacillati</taxon>
        <taxon>Bacillota</taxon>
        <taxon>Clostridia</taxon>
        <taxon>Eubacteriales</taxon>
        <taxon>Clostridiaceae</taxon>
        <taxon>Clostridium</taxon>
    </lineage>
</organism>
<evidence type="ECO:0000313" key="5">
    <source>
        <dbReference type="Proteomes" id="UP001501047"/>
    </source>
</evidence>
<feature type="transmembrane region" description="Helical" evidence="2">
    <location>
        <begin position="247"/>
        <end position="265"/>
    </location>
</feature>
<keyword evidence="2" id="KW-0472">Membrane</keyword>
<dbReference type="Proteomes" id="UP001501047">
    <property type="component" value="Unassembled WGS sequence"/>
</dbReference>